<organism evidence="4 5">
    <name type="scientific">Saponaria officinalis</name>
    <name type="common">Common soapwort</name>
    <name type="synonym">Lychnis saponaria</name>
    <dbReference type="NCBI Taxonomy" id="3572"/>
    <lineage>
        <taxon>Eukaryota</taxon>
        <taxon>Viridiplantae</taxon>
        <taxon>Streptophyta</taxon>
        <taxon>Embryophyta</taxon>
        <taxon>Tracheophyta</taxon>
        <taxon>Spermatophyta</taxon>
        <taxon>Magnoliopsida</taxon>
        <taxon>eudicotyledons</taxon>
        <taxon>Gunneridae</taxon>
        <taxon>Pentapetalae</taxon>
        <taxon>Caryophyllales</taxon>
        <taxon>Caryophyllaceae</taxon>
        <taxon>Caryophylleae</taxon>
        <taxon>Saponaria</taxon>
    </lineage>
</organism>
<dbReference type="Proteomes" id="UP001443914">
    <property type="component" value="Unassembled WGS sequence"/>
</dbReference>
<dbReference type="GO" id="GO:0005634">
    <property type="term" value="C:nucleus"/>
    <property type="evidence" value="ECO:0007669"/>
    <property type="project" value="UniProtKB-SubCell"/>
</dbReference>
<dbReference type="PANTHER" id="PTHR33172:SF29">
    <property type="entry name" value="OS06G0559400 PROTEIN"/>
    <property type="match status" value="1"/>
</dbReference>
<reference evidence="4" key="1">
    <citation type="submission" date="2024-03" db="EMBL/GenBank/DDBJ databases">
        <title>WGS assembly of Saponaria officinalis var. Norfolk2.</title>
        <authorList>
            <person name="Jenkins J."/>
            <person name="Shu S."/>
            <person name="Grimwood J."/>
            <person name="Barry K."/>
            <person name="Goodstein D."/>
            <person name="Schmutz J."/>
            <person name="Leebens-Mack J."/>
            <person name="Osbourn A."/>
        </authorList>
    </citation>
    <scope>NUCLEOTIDE SEQUENCE [LARGE SCALE GENOMIC DNA]</scope>
    <source>
        <strain evidence="4">JIC</strain>
    </source>
</reference>
<comment type="subcellular location">
    <subcellularLocation>
        <location evidence="1">Nucleus</location>
    </subcellularLocation>
</comment>
<evidence type="ECO:0000313" key="5">
    <source>
        <dbReference type="Proteomes" id="UP001443914"/>
    </source>
</evidence>
<dbReference type="GO" id="GO:0006950">
    <property type="term" value="P:response to stress"/>
    <property type="evidence" value="ECO:0007669"/>
    <property type="project" value="UniProtKB-ARBA"/>
</dbReference>
<evidence type="ECO:0000256" key="1">
    <source>
        <dbReference type="ARBA" id="ARBA00004123"/>
    </source>
</evidence>
<proteinExistence type="predicted"/>
<feature type="compositionally biased region" description="Acidic residues" evidence="3">
    <location>
        <begin position="24"/>
        <end position="35"/>
    </location>
</feature>
<evidence type="ECO:0008006" key="6">
    <source>
        <dbReference type="Google" id="ProtNLM"/>
    </source>
</evidence>
<accession>A0AAW1HL07</accession>
<comment type="caution">
    <text evidence="4">The sequence shown here is derived from an EMBL/GenBank/DDBJ whole genome shotgun (WGS) entry which is preliminary data.</text>
</comment>
<feature type="compositionally biased region" description="Low complexity" evidence="3">
    <location>
        <begin position="36"/>
        <end position="73"/>
    </location>
</feature>
<dbReference type="InterPro" id="IPR051992">
    <property type="entry name" value="OxStress_Response_Reg"/>
</dbReference>
<name>A0AAW1HL07_SAPOF</name>
<protein>
    <recommendedName>
        <fullName evidence="6">Oxidative stress 3</fullName>
    </recommendedName>
</protein>
<dbReference type="EMBL" id="JBDFQZ010000011">
    <property type="protein sequence ID" value="KAK9677047.1"/>
    <property type="molecule type" value="Genomic_DNA"/>
</dbReference>
<dbReference type="AlphaFoldDB" id="A0AAW1HL07"/>
<gene>
    <name evidence="4" type="ORF">RND81_11G118300</name>
</gene>
<feature type="region of interest" description="Disordered" evidence="3">
    <location>
        <begin position="24"/>
        <end position="73"/>
    </location>
</feature>
<evidence type="ECO:0000256" key="3">
    <source>
        <dbReference type="SAM" id="MobiDB-lite"/>
    </source>
</evidence>
<evidence type="ECO:0000256" key="2">
    <source>
        <dbReference type="ARBA" id="ARBA00023242"/>
    </source>
</evidence>
<dbReference type="PANTHER" id="PTHR33172">
    <property type="entry name" value="OS08G0516900 PROTEIN"/>
    <property type="match status" value="1"/>
</dbReference>
<keyword evidence="2" id="KW-0539">Nucleus</keyword>
<evidence type="ECO:0000313" key="4">
    <source>
        <dbReference type="EMBL" id="KAK9677047.1"/>
    </source>
</evidence>
<sequence length="167" mass="18546">MESVQEQKYTIMSLYQRNCNNNVDEEEKYVSEDESNNSSFFGDSNNSKDSSSSLDLLDDASSSSSSSSSSPLYGLSKLMDQLPIKQGLSKFYNGKSQSFTTLARVTSIEDLAKKETPYQRRLKACKSYGGGLNNFKYHTHPKPTISKKVSKGSLSNLCRKNSFILGS</sequence>
<keyword evidence="5" id="KW-1185">Reference proteome</keyword>